<evidence type="ECO:0008006" key="3">
    <source>
        <dbReference type="Google" id="ProtNLM"/>
    </source>
</evidence>
<protein>
    <recommendedName>
        <fullName evidence="3">CdiI immunity protein domain-containing protein</fullName>
    </recommendedName>
</protein>
<accession>A0ABN6UKM7</accession>
<dbReference type="Proteomes" id="UP001317822">
    <property type="component" value="Chromosome"/>
</dbReference>
<reference evidence="1 2" key="1">
    <citation type="journal article" date="2023" name="Int. J. Syst. Evol. Microbiol.">
        <title>Physiological and genomic analyses of cobalamin (vitamin B12)-auxotrophy of Lysobacter auxotrophicus sp. nov., a methionine-auxotrophic chitinolytic bacterium isolated from chitin-treated soil.</title>
        <authorList>
            <person name="Saito A."/>
            <person name="Dohra H."/>
            <person name="Hamada M."/>
            <person name="Moriuchi R."/>
            <person name="Kotsuchibashi Y."/>
            <person name="Mori K."/>
        </authorList>
    </citation>
    <scope>NUCLEOTIDE SEQUENCE [LARGE SCALE GENOMIC DNA]</scope>
    <source>
        <strain evidence="1 2">5-21a</strain>
    </source>
</reference>
<name>A0ABN6UKM7_9GAMM</name>
<organism evidence="1 2">
    <name type="scientific">Lysobacter auxotrophicus</name>
    <dbReference type="NCBI Taxonomy" id="2992573"/>
    <lineage>
        <taxon>Bacteria</taxon>
        <taxon>Pseudomonadati</taxon>
        <taxon>Pseudomonadota</taxon>
        <taxon>Gammaproteobacteria</taxon>
        <taxon>Lysobacterales</taxon>
        <taxon>Lysobacteraceae</taxon>
        <taxon>Lysobacter</taxon>
    </lineage>
</organism>
<dbReference type="RefSeq" id="WP_281778856.1">
    <property type="nucleotide sequence ID" value="NZ_AP027041.1"/>
</dbReference>
<sequence length="119" mass="14077">MMNAKLYYGEHSTVVEAVDIEEEVAYWMRHYRNYVPRFRSEDYLPALKLGLDAYLRGHGQDFDDMADNLQLCYVRVRGNSRLDWNEALPVAMAAWTRLSERHAPRTFEQEPRFGFATIR</sequence>
<evidence type="ECO:0000313" key="2">
    <source>
        <dbReference type="Proteomes" id="UP001317822"/>
    </source>
</evidence>
<dbReference type="EMBL" id="AP027041">
    <property type="protein sequence ID" value="BDU16884.1"/>
    <property type="molecule type" value="Genomic_DNA"/>
</dbReference>
<gene>
    <name evidence="1" type="ORF">LA521A_20850</name>
</gene>
<proteinExistence type="predicted"/>
<evidence type="ECO:0000313" key="1">
    <source>
        <dbReference type="EMBL" id="BDU16884.1"/>
    </source>
</evidence>
<keyword evidence="2" id="KW-1185">Reference proteome</keyword>